<dbReference type="PANTHER" id="PTHR11717:SF7">
    <property type="entry name" value="LOW MOLECULAR WEIGHT PHOSPHOTYROSINE PROTEIN PHOSPHATASE"/>
    <property type="match status" value="1"/>
</dbReference>
<organism evidence="8 9">
    <name type="scientific">Blautia obeum</name>
    <dbReference type="NCBI Taxonomy" id="40520"/>
    <lineage>
        <taxon>Bacteria</taxon>
        <taxon>Bacillati</taxon>
        <taxon>Bacillota</taxon>
        <taxon>Clostridia</taxon>
        <taxon>Lachnospirales</taxon>
        <taxon>Lachnospiraceae</taxon>
        <taxon>Blautia</taxon>
    </lineage>
</organism>
<comment type="catalytic activity">
    <reaction evidence="5">
        <text>O-phospho-L-tyrosyl-[protein] + H2O = L-tyrosyl-[protein] + phosphate</text>
        <dbReference type="Rhea" id="RHEA:10684"/>
        <dbReference type="Rhea" id="RHEA-COMP:10136"/>
        <dbReference type="Rhea" id="RHEA-COMP:20101"/>
        <dbReference type="ChEBI" id="CHEBI:15377"/>
        <dbReference type="ChEBI" id="CHEBI:43474"/>
        <dbReference type="ChEBI" id="CHEBI:46858"/>
        <dbReference type="ChEBI" id="CHEBI:61978"/>
        <dbReference type="EC" id="3.1.3.48"/>
    </reaction>
</comment>
<accession>A0A174CRD0</accession>
<feature type="active site" description="Proton donor" evidence="6">
    <location>
        <position position="127"/>
    </location>
</feature>
<dbReference type="Gene3D" id="3.40.50.2300">
    <property type="match status" value="1"/>
</dbReference>
<dbReference type="CDD" id="cd16343">
    <property type="entry name" value="LMWPTP"/>
    <property type="match status" value="1"/>
</dbReference>
<evidence type="ECO:0000256" key="4">
    <source>
        <dbReference type="ARBA" id="ARBA00022912"/>
    </source>
</evidence>
<dbReference type="InterPro" id="IPR050438">
    <property type="entry name" value="LMW_PTPase"/>
</dbReference>
<sequence length="166" mass="18870">MISVLFVCHGNICRSPMAEFIFKDMVNNRGLGDQFYIASAATSTEEIWNGIGNPVYPPAKRELAKHGISCEGKRAVQLKKSDYDKYDYLIAMEERNRKNMLRILGKDAKNKVSLLLDYADEHGDIADPWYTGNFDITYRDVVRGCEGFLTYLEGKGQIIMNETDLI</sequence>
<dbReference type="InterPro" id="IPR023485">
    <property type="entry name" value="Ptyr_pPase"/>
</dbReference>
<evidence type="ECO:0000313" key="8">
    <source>
        <dbReference type="EMBL" id="CUO15567.1"/>
    </source>
</evidence>
<evidence type="ECO:0000256" key="6">
    <source>
        <dbReference type="PIRSR" id="PIRSR617867-1"/>
    </source>
</evidence>
<dbReference type="InterPro" id="IPR036196">
    <property type="entry name" value="Ptyr_pPase_sf"/>
</dbReference>
<dbReference type="Proteomes" id="UP000095409">
    <property type="component" value="Unassembled WGS sequence"/>
</dbReference>
<evidence type="ECO:0000256" key="2">
    <source>
        <dbReference type="ARBA" id="ARBA00013064"/>
    </source>
</evidence>
<evidence type="ECO:0000313" key="9">
    <source>
        <dbReference type="Proteomes" id="UP000095409"/>
    </source>
</evidence>
<comment type="similarity">
    <text evidence="1">Belongs to the low molecular weight phosphotyrosine protein phosphatase family.</text>
</comment>
<keyword evidence="3 8" id="KW-0378">Hydrolase</keyword>
<dbReference type="Pfam" id="PF01451">
    <property type="entry name" value="LMWPc"/>
    <property type="match status" value="1"/>
</dbReference>
<dbReference type="InterPro" id="IPR017867">
    <property type="entry name" value="Tyr_phospatase_low_mol_wt"/>
</dbReference>
<evidence type="ECO:0000259" key="7">
    <source>
        <dbReference type="SMART" id="SM00226"/>
    </source>
</evidence>
<dbReference type="PRINTS" id="PR00719">
    <property type="entry name" value="LMWPTPASE"/>
</dbReference>
<evidence type="ECO:0000256" key="1">
    <source>
        <dbReference type="ARBA" id="ARBA00011063"/>
    </source>
</evidence>
<feature type="active site" evidence="6">
    <location>
        <position position="14"/>
    </location>
</feature>
<gene>
    <name evidence="8" type="primary">yfkJ</name>
    <name evidence="8" type="ORF">ERS852394_01585</name>
</gene>
<feature type="domain" description="Phosphotyrosine protein phosphatase I" evidence="7">
    <location>
        <begin position="2"/>
        <end position="151"/>
    </location>
</feature>
<protein>
    <recommendedName>
        <fullName evidence="2">protein-tyrosine-phosphatase</fullName>
        <ecNumber evidence="2">3.1.3.48</ecNumber>
    </recommendedName>
</protein>
<keyword evidence="4" id="KW-0904">Protein phosphatase</keyword>
<evidence type="ECO:0000256" key="5">
    <source>
        <dbReference type="ARBA" id="ARBA00051722"/>
    </source>
</evidence>
<dbReference type="PANTHER" id="PTHR11717">
    <property type="entry name" value="LOW MOLECULAR WEIGHT PROTEIN TYROSINE PHOSPHATASE"/>
    <property type="match status" value="1"/>
</dbReference>
<feature type="active site" description="Nucleophile" evidence="6">
    <location>
        <position position="8"/>
    </location>
</feature>
<evidence type="ECO:0000256" key="3">
    <source>
        <dbReference type="ARBA" id="ARBA00022801"/>
    </source>
</evidence>
<name>A0A174CRD0_9FIRM</name>
<proteinExistence type="inferred from homology"/>
<dbReference type="GO" id="GO:0004725">
    <property type="term" value="F:protein tyrosine phosphatase activity"/>
    <property type="evidence" value="ECO:0007669"/>
    <property type="project" value="UniProtKB-EC"/>
</dbReference>
<dbReference type="AlphaFoldDB" id="A0A174CRD0"/>
<dbReference type="RefSeq" id="WP_055066035.1">
    <property type="nucleotide sequence ID" value="NZ_CYZD01000006.1"/>
</dbReference>
<dbReference type="SUPFAM" id="SSF52788">
    <property type="entry name" value="Phosphotyrosine protein phosphatases I"/>
    <property type="match status" value="1"/>
</dbReference>
<dbReference type="EC" id="3.1.3.48" evidence="2"/>
<reference evidence="8 9" key="1">
    <citation type="submission" date="2015-09" db="EMBL/GenBank/DDBJ databases">
        <authorList>
            <consortium name="Pathogen Informatics"/>
        </authorList>
    </citation>
    <scope>NUCLEOTIDE SEQUENCE [LARGE SCALE GENOMIC DNA]</scope>
    <source>
        <strain evidence="8 9">2789STDY5608837</strain>
    </source>
</reference>
<dbReference type="EMBL" id="CYZD01000006">
    <property type="protein sequence ID" value="CUO15567.1"/>
    <property type="molecule type" value="Genomic_DNA"/>
</dbReference>
<dbReference type="SMART" id="SM00226">
    <property type="entry name" value="LMWPc"/>
    <property type="match status" value="1"/>
</dbReference>